<dbReference type="GO" id="GO:0006351">
    <property type="term" value="P:DNA-templated transcription"/>
    <property type="evidence" value="ECO:0007669"/>
    <property type="project" value="InterPro"/>
</dbReference>
<gene>
    <name evidence="9" type="ORF">OAUR00152_LOCUS29253</name>
</gene>
<evidence type="ECO:0000313" key="9">
    <source>
        <dbReference type="EMBL" id="CAE2266630.1"/>
    </source>
</evidence>
<dbReference type="GO" id="GO:0000439">
    <property type="term" value="C:transcription factor TFIIH core complex"/>
    <property type="evidence" value="ECO:0007669"/>
    <property type="project" value="InterPro"/>
</dbReference>
<keyword evidence="3" id="KW-0677">Repeat</keyword>
<evidence type="ECO:0000256" key="2">
    <source>
        <dbReference type="ARBA" id="ARBA00009448"/>
    </source>
</evidence>
<dbReference type="InterPro" id="IPR013876">
    <property type="entry name" value="TFIIH_BTF_p62_N"/>
</dbReference>
<name>A0A7S4JKW9_9STRA</name>
<sequence length="739" mass="78838">MNGSAPAAGAAPAAATTYPKSRHDKSEGTIMLNATHLMFFPSSGTKVTVSWADIAKHQVSPASHPKCLLKLVPVVGSATAASAGPKGLTFGLSNRPELERIRKDVTGRLAVSRKSGVMATSGHPARGTAVAGKKRPFSEAHGGDGPASPSPVSGDGKRPMHPSFTDLDPDALAVTRSSLLSSNPTLRAQHRLLVAETQTLTEEDFWSTHTQSLADEYARISGKVKAGQSSAMRANLDLGPRGRVRLGVEEMRQIFVLYPAVHRAYEEKVPLELSEEQFWRKYLESEYFHRDRGRIGSHVGRVNKMELKEKEKMDKATGGGGGVDDKGDDDQDEAGARMAAAGTNDIFSRLEAEMNGAASAGGPATGKGGKSSASGHSKLNGRKKFGNRLAVGQFDLAATAETERGSRLLTATDLHPPPPDNTVAGRVVDKYNRHWAMVLNPDDATAGSDLLSVARSSVNRVLEGDDDAKVGGGVDRETTRLVGYANAHEDDADHVKGIGGDDGDDEGGGGGAFMSLDLRNVGAYTGELIGGGAASTSTDDAGARRQEERRRAVFSRAMADGAKKMARGENGEKNGSGMRTAASFEHSLPNARLGQELLKALTNKMAADARTEADAARVAASLPEDFRARLNRYFRRSSELLRHFFALRDLVESSPGGGAGGKEEYERKMARIVKGMESVYREMEAMRKELPQTEQGEIMRKMCLPVMDQLDWAFKLHRDGSGGGGGGGGFVTVDGWEEL</sequence>
<dbReference type="Pfam" id="PF03909">
    <property type="entry name" value="BSD"/>
    <property type="match status" value="1"/>
</dbReference>
<reference evidence="9" key="1">
    <citation type="submission" date="2021-01" db="EMBL/GenBank/DDBJ databases">
        <authorList>
            <person name="Corre E."/>
            <person name="Pelletier E."/>
            <person name="Niang G."/>
            <person name="Scheremetjew M."/>
            <person name="Finn R."/>
            <person name="Kale V."/>
            <person name="Holt S."/>
            <person name="Cochrane G."/>
            <person name="Meng A."/>
            <person name="Brown T."/>
            <person name="Cohen L."/>
        </authorList>
    </citation>
    <scope>NUCLEOTIDE SEQUENCE</scope>
    <source>
        <strain evidence="9">Isolate 1302-5</strain>
    </source>
</reference>
<proteinExistence type="inferred from homology"/>
<dbReference type="Pfam" id="PF08567">
    <property type="entry name" value="PH_TFIIH"/>
    <property type="match status" value="1"/>
</dbReference>
<evidence type="ECO:0000256" key="5">
    <source>
        <dbReference type="ARBA" id="ARBA00023163"/>
    </source>
</evidence>
<feature type="domain" description="BSD" evidence="8">
    <location>
        <begin position="249"/>
        <end position="290"/>
    </location>
</feature>
<comment type="subcellular location">
    <subcellularLocation>
        <location evidence="1">Nucleus</location>
    </subcellularLocation>
</comment>
<feature type="region of interest" description="Disordered" evidence="7">
    <location>
        <begin position="309"/>
        <end position="332"/>
    </location>
</feature>
<dbReference type="SUPFAM" id="SSF140383">
    <property type="entry name" value="BSD domain-like"/>
    <property type="match status" value="1"/>
</dbReference>
<feature type="region of interest" description="Disordered" evidence="7">
    <location>
        <begin position="357"/>
        <end position="382"/>
    </location>
</feature>
<dbReference type="AlphaFoldDB" id="A0A7S4JKW9"/>
<dbReference type="SMART" id="SM00751">
    <property type="entry name" value="BSD"/>
    <property type="match status" value="1"/>
</dbReference>
<keyword evidence="6" id="KW-0539">Nucleus</keyword>
<protein>
    <recommendedName>
        <fullName evidence="8">BSD domain-containing protein</fullName>
    </recommendedName>
</protein>
<keyword evidence="4" id="KW-0805">Transcription regulation</keyword>
<dbReference type="PROSITE" id="PS50858">
    <property type="entry name" value="BSD"/>
    <property type="match status" value="1"/>
</dbReference>
<evidence type="ECO:0000256" key="1">
    <source>
        <dbReference type="ARBA" id="ARBA00004123"/>
    </source>
</evidence>
<dbReference type="Gene3D" id="6.10.140.1200">
    <property type="match status" value="1"/>
</dbReference>
<accession>A0A7S4JKW9</accession>
<comment type="similarity">
    <text evidence="2">Belongs to the TFB1 family.</text>
</comment>
<dbReference type="PANTHER" id="PTHR12856">
    <property type="entry name" value="TRANSCRIPTION INITIATION FACTOR IIH-RELATED"/>
    <property type="match status" value="1"/>
</dbReference>
<feature type="compositionally biased region" description="Low complexity" evidence="7">
    <location>
        <begin position="1"/>
        <end position="15"/>
    </location>
</feature>
<evidence type="ECO:0000256" key="6">
    <source>
        <dbReference type="ARBA" id="ARBA00023242"/>
    </source>
</evidence>
<dbReference type="EMBL" id="HBKQ01042419">
    <property type="protein sequence ID" value="CAE2266630.1"/>
    <property type="molecule type" value="Transcribed_RNA"/>
</dbReference>
<dbReference type="InterPro" id="IPR035925">
    <property type="entry name" value="BSD_dom_sf"/>
</dbReference>
<dbReference type="GO" id="GO:0006289">
    <property type="term" value="P:nucleotide-excision repair"/>
    <property type="evidence" value="ECO:0007669"/>
    <property type="project" value="InterPro"/>
</dbReference>
<keyword evidence="5" id="KW-0804">Transcription</keyword>
<feature type="region of interest" description="Disordered" evidence="7">
    <location>
        <begin position="1"/>
        <end position="23"/>
    </location>
</feature>
<dbReference type="InterPro" id="IPR005607">
    <property type="entry name" value="BSD_dom"/>
</dbReference>
<organism evidence="9">
    <name type="scientific">Odontella aurita</name>
    <dbReference type="NCBI Taxonomy" id="265563"/>
    <lineage>
        <taxon>Eukaryota</taxon>
        <taxon>Sar</taxon>
        <taxon>Stramenopiles</taxon>
        <taxon>Ochrophyta</taxon>
        <taxon>Bacillariophyta</taxon>
        <taxon>Mediophyceae</taxon>
        <taxon>Biddulphiophycidae</taxon>
        <taxon>Eupodiscales</taxon>
        <taxon>Odontellaceae</taxon>
        <taxon>Odontella</taxon>
    </lineage>
</organism>
<dbReference type="SUPFAM" id="SSF50729">
    <property type="entry name" value="PH domain-like"/>
    <property type="match status" value="1"/>
</dbReference>
<dbReference type="InterPro" id="IPR027079">
    <property type="entry name" value="Tfb1/GTF2H1"/>
</dbReference>
<evidence type="ECO:0000259" key="8">
    <source>
        <dbReference type="PROSITE" id="PS50858"/>
    </source>
</evidence>
<feature type="region of interest" description="Disordered" evidence="7">
    <location>
        <begin position="492"/>
        <end position="511"/>
    </location>
</feature>
<evidence type="ECO:0000256" key="3">
    <source>
        <dbReference type="ARBA" id="ARBA00022737"/>
    </source>
</evidence>
<evidence type="ECO:0000256" key="7">
    <source>
        <dbReference type="SAM" id="MobiDB-lite"/>
    </source>
</evidence>
<evidence type="ECO:0000256" key="4">
    <source>
        <dbReference type="ARBA" id="ARBA00023015"/>
    </source>
</evidence>
<feature type="region of interest" description="Disordered" evidence="7">
    <location>
        <begin position="112"/>
        <end position="168"/>
    </location>
</feature>